<keyword evidence="3" id="KW-1185">Reference proteome</keyword>
<accession>A0A0F3GR83</accession>
<feature type="domain" description="Bacterial repeat" evidence="1">
    <location>
        <begin position="46"/>
        <end position="99"/>
    </location>
</feature>
<organism evidence="2 3">
    <name type="scientific">Candidatus Magnetobacterium bavaricum</name>
    <dbReference type="NCBI Taxonomy" id="29290"/>
    <lineage>
        <taxon>Bacteria</taxon>
        <taxon>Pseudomonadati</taxon>
        <taxon>Nitrospirota</taxon>
        <taxon>Thermodesulfovibrionia</taxon>
        <taxon>Thermodesulfovibrionales</taxon>
        <taxon>Candidatus Magnetobacteriaceae</taxon>
        <taxon>Candidatus Magnetobacterium</taxon>
    </lineage>
</organism>
<dbReference type="Pfam" id="PF18998">
    <property type="entry name" value="Flg_new_2"/>
    <property type="match status" value="2"/>
</dbReference>
<feature type="domain" description="Bacterial repeat" evidence="1">
    <location>
        <begin position="104"/>
        <end position="180"/>
    </location>
</feature>
<feature type="non-terminal residue" evidence="2">
    <location>
        <position position="204"/>
    </location>
</feature>
<dbReference type="Proteomes" id="UP000033423">
    <property type="component" value="Unassembled WGS sequence"/>
</dbReference>
<proteinExistence type="predicted"/>
<comment type="caution">
    <text evidence="2">The sequence shown here is derived from an EMBL/GenBank/DDBJ whole genome shotgun (WGS) entry which is preliminary data.</text>
</comment>
<evidence type="ECO:0000313" key="3">
    <source>
        <dbReference type="Proteomes" id="UP000033423"/>
    </source>
</evidence>
<protein>
    <recommendedName>
        <fullName evidence="1">Bacterial repeat domain-containing protein</fullName>
    </recommendedName>
</protein>
<name>A0A0F3GR83_9BACT</name>
<dbReference type="AlphaFoldDB" id="A0A0F3GR83"/>
<reference evidence="2 3" key="1">
    <citation type="submission" date="2015-02" db="EMBL/GenBank/DDBJ databases">
        <title>Single-cell genomics of uncultivated deep-branching MTB reveals a conserved set of magnetosome genes.</title>
        <authorList>
            <person name="Kolinko S."/>
            <person name="Richter M."/>
            <person name="Glockner F.O."/>
            <person name="Brachmann A."/>
            <person name="Schuler D."/>
        </authorList>
    </citation>
    <scope>NUCLEOTIDE SEQUENCE [LARGE SCALE GENOMIC DNA]</scope>
    <source>
        <strain evidence="2">TM-1</strain>
    </source>
</reference>
<dbReference type="EMBL" id="LACI01001471">
    <property type="protein sequence ID" value="KJU84406.1"/>
    <property type="molecule type" value="Genomic_DNA"/>
</dbReference>
<dbReference type="InterPro" id="IPR044060">
    <property type="entry name" value="Bacterial_rp_domain"/>
</dbReference>
<evidence type="ECO:0000259" key="1">
    <source>
        <dbReference type="Pfam" id="PF18998"/>
    </source>
</evidence>
<evidence type="ECO:0000313" key="2">
    <source>
        <dbReference type="EMBL" id="KJU84406.1"/>
    </source>
</evidence>
<sequence length="204" mass="21485">MDKSINVTANFAIIRTLNININNYATGSVNVTVDSGSINWSSDKKTGTATYADGTIVTLNATGDKDSSLSFWGIDCERSGRANTCQLTMSKDMNVAAVFGLYQKLTVTTTGNGTVNVDKGGLTWSYNIGTTECVVNNQVTLSAMAFSGFSFMGWGGDCSGTTSTCKITMSKASNVTARFAMTRTLTVTKTGYGNVTASPGGLTW</sequence>
<gene>
    <name evidence="2" type="ORF">MBAV_003400</name>
</gene>